<evidence type="ECO:0000259" key="2">
    <source>
        <dbReference type="Pfam" id="PF20033"/>
    </source>
</evidence>
<dbReference type="EMBL" id="BAABDH010000002">
    <property type="protein sequence ID" value="GAA3918009.1"/>
    <property type="molecule type" value="Genomic_DNA"/>
</dbReference>
<dbReference type="PROSITE" id="PS51257">
    <property type="entry name" value="PROKAR_LIPOPROTEIN"/>
    <property type="match status" value="1"/>
</dbReference>
<dbReference type="Pfam" id="PF20033">
    <property type="entry name" value="DUF6438"/>
    <property type="match status" value="1"/>
</dbReference>
<feature type="signal peptide" evidence="1">
    <location>
        <begin position="1"/>
        <end position="20"/>
    </location>
</feature>
<protein>
    <recommendedName>
        <fullName evidence="2">DUF6438 domain-containing protein</fullName>
    </recommendedName>
</protein>
<organism evidence="3 4">
    <name type="scientific">Hymenobacter algoricola</name>
    <dbReference type="NCBI Taxonomy" id="486267"/>
    <lineage>
        <taxon>Bacteria</taxon>
        <taxon>Pseudomonadati</taxon>
        <taxon>Bacteroidota</taxon>
        <taxon>Cytophagia</taxon>
        <taxon>Cytophagales</taxon>
        <taxon>Hymenobacteraceae</taxon>
        <taxon>Hymenobacter</taxon>
    </lineage>
</organism>
<feature type="domain" description="DUF6438" evidence="2">
    <location>
        <begin position="52"/>
        <end position="163"/>
    </location>
</feature>
<keyword evidence="4" id="KW-1185">Reference proteome</keyword>
<reference evidence="4" key="1">
    <citation type="journal article" date="2019" name="Int. J. Syst. Evol. Microbiol.">
        <title>The Global Catalogue of Microorganisms (GCM) 10K type strain sequencing project: providing services to taxonomists for standard genome sequencing and annotation.</title>
        <authorList>
            <consortium name="The Broad Institute Genomics Platform"/>
            <consortium name="The Broad Institute Genome Sequencing Center for Infectious Disease"/>
            <person name="Wu L."/>
            <person name="Ma J."/>
        </authorList>
    </citation>
    <scope>NUCLEOTIDE SEQUENCE [LARGE SCALE GENOMIC DNA]</scope>
    <source>
        <strain evidence="4">JCM 17214</strain>
    </source>
</reference>
<dbReference type="InterPro" id="IPR045497">
    <property type="entry name" value="DUF6438"/>
</dbReference>
<evidence type="ECO:0000256" key="1">
    <source>
        <dbReference type="SAM" id="SignalP"/>
    </source>
</evidence>
<accession>A0ABP7MAD8</accession>
<evidence type="ECO:0000313" key="3">
    <source>
        <dbReference type="EMBL" id="GAA3918009.1"/>
    </source>
</evidence>
<proteinExistence type="predicted"/>
<dbReference type="RefSeq" id="WP_345108480.1">
    <property type="nucleotide sequence ID" value="NZ_BAABDH010000002.1"/>
</dbReference>
<feature type="chain" id="PRO_5045750803" description="DUF6438 domain-containing protein" evidence="1">
    <location>
        <begin position="21"/>
        <end position="177"/>
    </location>
</feature>
<name>A0ABP7MAD8_9BACT</name>
<dbReference type="Proteomes" id="UP001499909">
    <property type="component" value="Unassembled WGS sequence"/>
</dbReference>
<comment type="caution">
    <text evidence="3">The sequence shown here is derived from an EMBL/GenBank/DDBJ whole genome shotgun (WGS) entry which is preliminary data.</text>
</comment>
<evidence type="ECO:0000313" key="4">
    <source>
        <dbReference type="Proteomes" id="UP001499909"/>
    </source>
</evidence>
<gene>
    <name evidence="3" type="ORF">GCM10022406_00900</name>
</gene>
<keyword evidence="1" id="KW-0732">Signal</keyword>
<sequence>MRLLPTLLLALTVCATSACAQRATPTRPAAKTTKAKAKPAQKTAAQTQAAPVIVFRKTSCLGPCPEYEATIYPDGRVSYMGRSNVPKMGAHEFRLAPATVKKMLADAQSLGFRKLNDRYTTKNVADLPSTFLSIRQPAGTLKTVQVEDAAPAGLQALLDYISQELDKISGNIAPVSR</sequence>